<dbReference type="SUPFAM" id="SSF55174">
    <property type="entry name" value="Alpha-L RNA-binding motif"/>
    <property type="match status" value="1"/>
</dbReference>
<dbReference type="InterPro" id="IPR050188">
    <property type="entry name" value="RluA_PseudoU_synthase"/>
</dbReference>
<dbReference type="CDD" id="cd02869">
    <property type="entry name" value="PseudoU_synth_RluA_like"/>
    <property type="match status" value="1"/>
</dbReference>
<dbReference type="AlphaFoldDB" id="A0A346XZC0"/>
<reference evidence="8 9" key="1">
    <citation type="submission" date="2018-09" db="EMBL/GenBank/DDBJ databases">
        <title>Complete genome sequence of Euzebya sp. DY32-46 isolated from seawater of Pacific Ocean.</title>
        <authorList>
            <person name="Xu L."/>
            <person name="Wu Y.-H."/>
            <person name="Xu X.-W."/>
        </authorList>
    </citation>
    <scope>NUCLEOTIDE SEQUENCE [LARGE SCALE GENOMIC DNA]</scope>
    <source>
        <strain evidence="8 9">DY32-46</strain>
    </source>
</reference>
<protein>
    <recommendedName>
        <fullName evidence="6">Pseudouridine synthase</fullName>
        <ecNumber evidence="6">5.4.99.-</ecNumber>
    </recommendedName>
</protein>
<dbReference type="Pfam" id="PF01479">
    <property type="entry name" value="S4"/>
    <property type="match status" value="1"/>
</dbReference>
<proteinExistence type="inferred from homology"/>
<dbReference type="GO" id="GO:0120159">
    <property type="term" value="F:rRNA pseudouridine synthase activity"/>
    <property type="evidence" value="ECO:0007669"/>
    <property type="project" value="UniProtKB-ARBA"/>
</dbReference>
<dbReference type="EC" id="5.4.99.-" evidence="6"/>
<dbReference type="GO" id="GO:0000455">
    <property type="term" value="P:enzyme-directed rRNA pseudouridine synthesis"/>
    <property type="evidence" value="ECO:0007669"/>
    <property type="project" value="TreeGrafter"/>
</dbReference>
<keyword evidence="9" id="KW-1185">Reference proteome</keyword>
<dbReference type="InterPro" id="IPR036986">
    <property type="entry name" value="S4_RNA-bd_sf"/>
</dbReference>
<dbReference type="GO" id="GO:0003723">
    <property type="term" value="F:RNA binding"/>
    <property type="evidence" value="ECO:0007669"/>
    <property type="project" value="UniProtKB-KW"/>
</dbReference>
<comment type="catalytic activity">
    <reaction evidence="1 6">
        <text>a uridine in RNA = a pseudouridine in RNA</text>
        <dbReference type="Rhea" id="RHEA:48348"/>
        <dbReference type="Rhea" id="RHEA-COMP:12068"/>
        <dbReference type="Rhea" id="RHEA-COMP:12069"/>
        <dbReference type="ChEBI" id="CHEBI:65314"/>
        <dbReference type="ChEBI" id="CHEBI:65315"/>
    </reaction>
</comment>
<dbReference type="CDD" id="cd00165">
    <property type="entry name" value="S4"/>
    <property type="match status" value="1"/>
</dbReference>
<feature type="domain" description="RNA-binding S4" evidence="7">
    <location>
        <begin position="16"/>
        <end position="75"/>
    </location>
</feature>
<dbReference type="PROSITE" id="PS01129">
    <property type="entry name" value="PSI_RLU"/>
    <property type="match status" value="1"/>
</dbReference>
<evidence type="ECO:0000259" key="7">
    <source>
        <dbReference type="SMART" id="SM00363"/>
    </source>
</evidence>
<evidence type="ECO:0000256" key="1">
    <source>
        <dbReference type="ARBA" id="ARBA00000073"/>
    </source>
</evidence>
<evidence type="ECO:0000256" key="2">
    <source>
        <dbReference type="ARBA" id="ARBA00010876"/>
    </source>
</evidence>
<accession>A0A346XZC0</accession>
<comment type="similarity">
    <text evidence="2 6">Belongs to the pseudouridine synthase RluA family.</text>
</comment>
<name>A0A346XZC0_9ACTN</name>
<dbReference type="NCBIfam" id="TIGR00005">
    <property type="entry name" value="rluA_subfam"/>
    <property type="match status" value="1"/>
</dbReference>
<dbReference type="SUPFAM" id="SSF55120">
    <property type="entry name" value="Pseudouridine synthase"/>
    <property type="match status" value="1"/>
</dbReference>
<dbReference type="Gene3D" id="3.10.290.10">
    <property type="entry name" value="RNA-binding S4 domain"/>
    <property type="match status" value="1"/>
</dbReference>
<dbReference type="InterPro" id="IPR006225">
    <property type="entry name" value="PsdUridine_synth_RluC/D"/>
</dbReference>
<dbReference type="PROSITE" id="PS50889">
    <property type="entry name" value="S4"/>
    <property type="match status" value="1"/>
</dbReference>
<keyword evidence="5" id="KW-0694">RNA-binding</keyword>
<sequence>MEDATTRVVGADHAGQRLDKALAALLGESRAHVQRLIDAGLVTVDGEPANKSMKPETGQTITIGTPAPVVIAPPPEVPVRWEDDHLAVVAKPADLVVHAGAGVRGPTLVDALLAQGMTLAPGEDPERPGIVHRLDRGTSGLLVVAKTPEAMLALKAMFRIHDVDRAYWALVEGLPDPAEASIDAPIVRSPRNRTTFTTGDGGRDAITHYRVETYHPVTDTTELEVTLETGRTHQVRVHMRAVGRPVAGDIAYAANTVLSRRLRLERQALHAKRLLFAHPITGEGVEVTEPLPDDLELARQRAAG</sequence>
<dbReference type="KEGG" id="euz:DVS28_a2888"/>
<dbReference type="InterPro" id="IPR020103">
    <property type="entry name" value="PsdUridine_synth_cat_dom_sf"/>
</dbReference>
<evidence type="ECO:0000313" key="8">
    <source>
        <dbReference type="EMBL" id="AXV07567.1"/>
    </source>
</evidence>
<dbReference type="SMART" id="SM00363">
    <property type="entry name" value="S4"/>
    <property type="match status" value="1"/>
</dbReference>
<dbReference type="InterPro" id="IPR002942">
    <property type="entry name" value="S4_RNA-bd"/>
</dbReference>
<dbReference type="Pfam" id="PF00849">
    <property type="entry name" value="PseudoU_synth_2"/>
    <property type="match status" value="1"/>
</dbReference>
<dbReference type="InterPro" id="IPR006224">
    <property type="entry name" value="PsdUridine_synth_RluA-like_CS"/>
</dbReference>
<evidence type="ECO:0000256" key="3">
    <source>
        <dbReference type="ARBA" id="ARBA00023235"/>
    </source>
</evidence>
<organism evidence="8 9">
    <name type="scientific">Euzebya pacifica</name>
    <dbReference type="NCBI Taxonomy" id="1608957"/>
    <lineage>
        <taxon>Bacteria</taxon>
        <taxon>Bacillati</taxon>
        <taxon>Actinomycetota</taxon>
        <taxon>Nitriliruptoria</taxon>
        <taxon>Euzebyales</taxon>
    </lineage>
</organism>
<evidence type="ECO:0000256" key="6">
    <source>
        <dbReference type="RuleBase" id="RU362028"/>
    </source>
</evidence>
<evidence type="ECO:0000313" key="9">
    <source>
        <dbReference type="Proteomes" id="UP000264006"/>
    </source>
</evidence>
<keyword evidence="3 6" id="KW-0413">Isomerase</keyword>
<gene>
    <name evidence="8" type="ORF">DVS28_a2888</name>
</gene>
<dbReference type="Gene3D" id="3.30.2350.10">
    <property type="entry name" value="Pseudouridine synthase"/>
    <property type="match status" value="1"/>
</dbReference>
<evidence type="ECO:0000256" key="5">
    <source>
        <dbReference type="PROSITE-ProRule" id="PRU00182"/>
    </source>
</evidence>
<evidence type="ECO:0000256" key="4">
    <source>
        <dbReference type="PIRSR" id="PIRSR606225-1"/>
    </source>
</evidence>
<dbReference type="PANTHER" id="PTHR21600">
    <property type="entry name" value="MITOCHONDRIAL RNA PSEUDOURIDINE SYNTHASE"/>
    <property type="match status" value="1"/>
</dbReference>
<dbReference type="EMBL" id="CP031165">
    <property type="protein sequence ID" value="AXV07567.1"/>
    <property type="molecule type" value="Genomic_DNA"/>
</dbReference>
<dbReference type="PANTHER" id="PTHR21600:SF44">
    <property type="entry name" value="RIBOSOMAL LARGE SUBUNIT PSEUDOURIDINE SYNTHASE D"/>
    <property type="match status" value="1"/>
</dbReference>
<comment type="function">
    <text evidence="6">Responsible for synthesis of pseudouridine from uracil.</text>
</comment>
<dbReference type="InterPro" id="IPR006145">
    <property type="entry name" value="PsdUridine_synth_RsuA/RluA"/>
</dbReference>
<dbReference type="Proteomes" id="UP000264006">
    <property type="component" value="Chromosome"/>
</dbReference>
<feature type="active site" evidence="4">
    <location>
        <position position="135"/>
    </location>
</feature>